<evidence type="ECO:0000313" key="2">
    <source>
        <dbReference type="EMBL" id="OAP18956.1"/>
    </source>
</evidence>
<organism evidence="2 3">
    <name type="scientific">Arabidopsis thaliana</name>
    <name type="common">Mouse-ear cress</name>
    <dbReference type="NCBI Taxonomy" id="3702"/>
    <lineage>
        <taxon>Eukaryota</taxon>
        <taxon>Viridiplantae</taxon>
        <taxon>Streptophyta</taxon>
        <taxon>Embryophyta</taxon>
        <taxon>Tracheophyta</taxon>
        <taxon>Spermatophyta</taxon>
        <taxon>Magnoliopsida</taxon>
        <taxon>eudicotyledons</taxon>
        <taxon>Gunneridae</taxon>
        <taxon>Pentapetalae</taxon>
        <taxon>rosids</taxon>
        <taxon>malvids</taxon>
        <taxon>Brassicales</taxon>
        <taxon>Brassicaceae</taxon>
        <taxon>Camelineae</taxon>
        <taxon>Arabidopsis</taxon>
    </lineage>
</organism>
<feature type="transmembrane region" description="Helical" evidence="1">
    <location>
        <begin position="17"/>
        <end position="34"/>
    </location>
</feature>
<dbReference type="EMBL" id="LUHQ01000001">
    <property type="protein sequence ID" value="OAP18956.1"/>
    <property type="molecule type" value="Genomic_DNA"/>
</dbReference>
<reference evidence="3" key="1">
    <citation type="journal article" date="2016" name="Proc. Natl. Acad. Sci. U.S.A.">
        <title>Chromosome-level assembly of Arabidopsis thaliana Ler reveals the extent of translocation and inversion polymorphisms.</title>
        <authorList>
            <person name="Zapata L."/>
            <person name="Ding J."/>
            <person name="Willing E.M."/>
            <person name="Hartwig B."/>
            <person name="Bezdan D."/>
            <person name="Jiao W.B."/>
            <person name="Patel V."/>
            <person name="Velikkakam James G."/>
            <person name="Koornneef M."/>
            <person name="Ossowski S."/>
            <person name="Schneeberger K."/>
        </authorList>
    </citation>
    <scope>NUCLEOTIDE SEQUENCE [LARGE SCALE GENOMIC DNA]</scope>
    <source>
        <strain evidence="3">cv. Landsberg erecta</strain>
    </source>
</reference>
<keyword evidence="1" id="KW-0472">Membrane</keyword>
<dbReference type="Proteomes" id="UP000078284">
    <property type="component" value="Chromosome 1"/>
</dbReference>
<keyword evidence="1" id="KW-0812">Transmembrane</keyword>
<protein>
    <recommendedName>
        <fullName evidence="4">Transmembrane protein</fullName>
    </recommendedName>
</protein>
<comment type="caution">
    <text evidence="2">The sequence shown here is derived from an EMBL/GenBank/DDBJ whole genome shotgun (WGS) entry which is preliminary data.</text>
</comment>
<name>A0A178WL88_ARATH</name>
<sequence length="103" mass="12182">MIVATLVNHTRSSWRKLFGLLANISALVFVIRRINQSIFKRSINHIKSRVLDMLHWAEDGWLRRRFEHVIVLVILTLIAILNRIGFFDESRTQQSQRVWSDVN</sequence>
<evidence type="ECO:0000256" key="1">
    <source>
        <dbReference type="SAM" id="Phobius"/>
    </source>
</evidence>
<evidence type="ECO:0000313" key="3">
    <source>
        <dbReference type="Proteomes" id="UP000078284"/>
    </source>
</evidence>
<accession>A0A178WL88</accession>
<feature type="transmembrane region" description="Helical" evidence="1">
    <location>
        <begin position="69"/>
        <end position="87"/>
    </location>
</feature>
<keyword evidence="1" id="KW-1133">Transmembrane helix</keyword>
<evidence type="ECO:0008006" key="4">
    <source>
        <dbReference type="Google" id="ProtNLM"/>
    </source>
</evidence>
<dbReference type="AlphaFoldDB" id="A0A178WL88"/>
<proteinExistence type="predicted"/>
<gene>
    <name evidence="2" type="ordered locus">AXX17_At1g49870</name>
</gene>